<dbReference type="RefSeq" id="WP_115151172.1">
    <property type="nucleotide sequence ID" value="NZ_UGPP01000001.1"/>
</dbReference>
<dbReference type="Pfam" id="PF08241">
    <property type="entry name" value="Methyltransf_11"/>
    <property type="match status" value="1"/>
</dbReference>
<dbReference type="InterPro" id="IPR013216">
    <property type="entry name" value="Methyltransf_11"/>
</dbReference>
<dbReference type="InterPro" id="IPR029063">
    <property type="entry name" value="SAM-dependent_MTases_sf"/>
</dbReference>
<organism evidence="2 3">
    <name type="scientific">Megamonas hypermegale</name>
    <dbReference type="NCBI Taxonomy" id="158847"/>
    <lineage>
        <taxon>Bacteria</taxon>
        <taxon>Bacillati</taxon>
        <taxon>Bacillota</taxon>
        <taxon>Negativicutes</taxon>
        <taxon>Selenomonadales</taxon>
        <taxon>Selenomonadaceae</taxon>
        <taxon>Megamonas</taxon>
    </lineage>
</organism>
<accession>A0A378NXA0</accession>
<dbReference type="EC" id="2.1.1.156" evidence="2"/>
<dbReference type="AlphaFoldDB" id="A0A378NXA0"/>
<keyword evidence="2" id="KW-0808">Transferase</keyword>
<dbReference type="GO" id="GO:0032259">
    <property type="term" value="P:methylation"/>
    <property type="evidence" value="ECO:0007669"/>
    <property type="project" value="UniProtKB-KW"/>
</dbReference>
<evidence type="ECO:0000313" key="2">
    <source>
        <dbReference type="EMBL" id="STY70608.1"/>
    </source>
</evidence>
<dbReference type="PANTHER" id="PTHR43591">
    <property type="entry name" value="METHYLTRANSFERASE"/>
    <property type="match status" value="1"/>
</dbReference>
<evidence type="ECO:0000259" key="1">
    <source>
        <dbReference type="Pfam" id="PF08241"/>
    </source>
</evidence>
<name>A0A378NXA0_9FIRM</name>
<dbReference type="PANTHER" id="PTHR43591:SF24">
    <property type="entry name" value="2-METHOXY-6-POLYPRENYL-1,4-BENZOQUINOL METHYLASE, MITOCHONDRIAL"/>
    <property type="match status" value="1"/>
</dbReference>
<proteinExistence type="predicted"/>
<reference evidence="2 3" key="1">
    <citation type="submission" date="2018-06" db="EMBL/GenBank/DDBJ databases">
        <authorList>
            <consortium name="Pathogen Informatics"/>
            <person name="Doyle S."/>
        </authorList>
    </citation>
    <scope>NUCLEOTIDE SEQUENCE [LARGE SCALE GENOMIC DNA]</scope>
    <source>
        <strain evidence="2 3">NCTC10571</strain>
    </source>
</reference>
<dbReference type="EMBL" id="UGPP01000001">
    <property type="protein sequence ID" value="STY70608.1"/>
    <property type="molecule type" value="Genomic_DNA"/>
</dbReference>
<feature type="domain" description="Methyltransferase type 11" evidence="1">
    <location>
        <begin position="54"/>
        <end position="148"/>
    </location>
</feature>
<keyword evidence="2" id="KW-0489">Methyltransferase</keyword>
<sequence>MTKLLQEIQTYWTNRAEGYSQVNQGELHSEQKYKWQQTLLQYIPFKANKSIKILDIGTGPGFFAIILAQLGFDITAIDYTEQMLLKAKQNAGKLSGQINFQQMDAQNLNFPDEKFDVIVTRNLTWNLENPQQAYSEWHRVLKKDGVLLNFDANWYNHLFDEQKRQAYEEDRKMVAKAHMDDHYTCTDIDAMENIARQVPLSSINRPDWDREILTKIGFTAINIIPDIWQQVWSDEEKLNYASTPMFLIKAIK</sequence>
<gene>
    <name evidence="2" type="ORF">NCTC10571_00748</name>
</gene>
<dbReference type="CDD" id="cd02440">
    <property type="entry name" value="AdoMet_MTases"/>
    <property type="match status" value="1"/>
</dbReference>
<protein>
    <submittedName>
        <fullName evidence="2">Glycine/sarcosine N-methyltransferase</fullName>
        <ecNumber evidence="2">2.1.1.156</ecNumber>
    </submittedName>
</protein>
<dbReference type="SUPFAM" id="SSF53335">
    <property type="entry name" value="S-adenosyl-L-methionine-dependent methyltransferases"/>
    <property type="match status" value="1"/>
</dbReference>
<dbReference type="Proteomes" id="UP000255234">
    <property type="component" value="Unassembled WGS sequence"/>
</dbReference>
<dbReference type="GO" id="GO:0008757">
    <property type="term" value="F:S-adenosylmethionine-dependent methyltransferase activity"/>
    <property type="evidence" value="ECO:0007669"/>
    <property type="project" value="InterPro"/>
</dbReference>
<evidence type="ECO:0000313" key="3">
    <source>
        <dbReference type="Proteomes" id="UP000255234"/>
    </source>
</evidence>
<dbReference type="Gene3D" id="3.40.50.150">
    <property type="entry name" value="Vaccinia Virus protein VP39"/>
    <property type="match status" value="1"/>
</dbReference>